<keyword evidence="1 7" id="KW-0732">Signal</keyword>
<organism evidence="10 11">
    <name type="scientific">Ridgeia piscesae</name>
    <name type="common">Tubeworm</name>
    <dbReference type="NCBI Taxonomy" id="27915"/>
    <lineage>
        <taxon>Eukaryota</taxon>
        <taxon>Metazoa</taxon>
        <taxon>Spiralia</taxon>
        <taxon>Lophotrochozoa</taxon>
        <taxon>Annelida</taxon>
        <taxon>Polychaeta</taxon>
        <taxon>Sedentaria</taxon>
        <taxon>Canalipalpata</taxon>
        <taxon>Sabellida</taxon>
        <taxon>Siboglinidae</taxon>
        <taxon>Ridgeia</taxon>
    </lineage>
</organism>
<keyword evidence="2 5" id="KW-0378">Hydrolase</keyword>
<dbReference type="PANTHER" id="PTHR11177">
    <property type="entry name" value="CHITINASE"/>
    <property type="match status" value="1"/>
</dbReference>
<evidence type="ECO:0000256" key="1">
    <source>
        <dbReference type="ARBA" id="ARBA00022729"/>
    </source>
</evidence>
<dbReference type="Gene3D" id="3.10.50.10">
    <property type="match status" value="2"/>
</dbReference>
<evidence type="ECO:0008006" key="12">
    <source>
        <dbReference type="Google" id="ProtNLM"/>
    </source>
</evidence>
<feature type="domain" description="GH18" evidence="9">
    <location>
        <begin position="456"/>
        <end position="831"/>
    </location>
</feature>
<evidence type="ECO:0000259" key="9">
    <source>
        <dbReference type="PROSITE" id="PS51910"/>
    </source>
</evidence>
<dbReference type="GO" id="GO:0005975">
    <property type="term" value="P:carbohydrate metabolic process"/>
    <property type="evidence" value="ECO:0007669"/>
    <property type="project" value="InterPro"/>
</dbReference>
<keyword evidence="3" id="KW-1015">Disulfide bond</keyword>
<dbReference type="SUPFAM" id="SSF51445">
    <property type="entry name" value="(Trans)glycosidases"/>
    <property type="match status" value="2"/>
</dbReference>
<feature type="region of interest" description="Disordered" evidence="6">
    <location>
        <begin position="414"/>
        <end position="450"/>
    </location>
</feature>
<dbReference type="AlphaFoldDB" id="A0AAD9KZT2"/>
<evidence type="ECO:0000313" key="11">
    <source>
        <dbReference type="Proteomes" id="UP001209878"/>
    </source>
</evidence>
<dbReference type="InterPro" id="IPR017853">
    <property type="entry name" value="GH"/>
</dbReference>
<proteinExistence type="predicted"/>
<feature type="signal peptide" evidence="7">
    <location>
        <begin position="1"/>
        <end position="24"/>
    </location>
</feature>
<feature type="chain" id="PRO_5042244835" description="Chitinase" evidence="7">
    <location>
        <begin position="25"/>
        <end position="908"/>
    </location>
</feature>
<dbReference type="InterPro" id="IPR011583">
    <property type="entry name" value="Chitinase_II/V-like_cat"/>
</dbReference>
<evidence type="ECO:0000256" key="5">
    <source>
        <dbReference type="RuleBase" id="RU000489"/>
    </source>
</evidence>
<evidence type="ECO:0000256" key="4">
    <source>
        <dbReference type="ARBA" id="ARBA00023295"/>
    </source>
</evidence>
<dbReference type="PANTHER" id="PTHR11177:SF317">
    <property type="entry name" value="CHITINASE 12-RELATED"/>
    <property type="match status" value="1"/>
</dbReference>
<feature type="compositionally biased region" description="Polar residues" evidence="6">
    <location>
        <begin position="435"/>
        <end position="450"/>
    </location>
</feature>
<keyword evidence="4 5" id="KW-0326">Glycosidase</keyword>
<dbReference type="InterPro" id="IPR050314">
    <property type="entry name" value="Glycosyl_Hydrlase_18"/>
</dbReference>
<name>A0AAD9KZT2_RIDPI</name>
<feature type="domain" description="GH18" evidence="9">
    <location>
        <begin position="26"/>
        <end position="401"/>
    </location>
</feature>
<dbReference type="Pfam" id="PF00704">
    <property type="entry name" value="Glyco_hydro_18"/>
    <property type="match status" value="2"/>
</dbReference>
<dbReference type="PROSITE" id="PS01095">
    <property type="entry name" value="GH18_1"/>
    <property type="match status" value="2"/>
</dbReference>
<dbReference type="Proteomes" id="UP001209878">
    <property type="component" value="Unassembled WGS sequence"/>
</dbReference>
<dbReference type="InterPro" id="IPR029070">
    <property type="entry name" value="Chitinase_insertion_sf"/>
</dbReference>
<dbReference type="GO" id="GO:0004568">
    <property type="term" value="F:chitinase activity"/>
    <property type="evidence" value="ECO:0007669"/>
    <property type="project" value="UniProtKB-ARBA"/>
</dbReference>
<evidence type="ECO:0000256" key="6">
    <source>
        <dbReference type="SAM" id="MobiDB-lite"/>
    </source>
</evidence>
<keyword evidence="11" id="KW-1185">Reference proteome</keyword>
<dbReference type="SMART" id="SM00636">
    <property type="entry name" value="Glyco_18"/>
    <property type="match status" value="2"/>
</dbReference>
<evidence type="ECO:0000313" key="10">
    <source>
        <dbReference type="EMBL" id="KAK2180317.1"/>
    </source>
</evidence>
<feature type="domain" description="T-SNARE coiled-coil homology" evidence="8">
    <location>
        <begin position="840"/>
        <end position="902"/>
    </location>
</feature>
<accession>A0AAD9KZT2</accession>
<evidence type="ECO:0000256" key="3">
    <source>
        <dbReference type="ARBA" id="ARBA00023157"/>
    </source>
</evidence>
<dbReference type="InterPro" id="IPR001223">
    <property type="entry name" value="Glyco_hydro18_cat"/>
</dbReference>
<dbReference type="CDD" id="cd02872">
    <property type="entry name" value="GH18_chitolectin_chitotriosidase"/>
    <property type="match status" value="2"/>
</dbReference>
<reference evidence="10" key="1">
    <citation type="journal article" date="2023" name="Mol. Biol. Evol.">
        <title>Third-Generation Sequencing Reveals the Adaptive Role of the Epigenome in Three Deep-Sea Polychaetes.</title>
        <authorList>
            <person name="Perez M."/>
            <person name="Aroh O."/>
            <person name="Sun Y."/>
            <person name="Lan Y."/>
            <person name="Juniper S.K."/>
            <person name="Young C.R."/>
            <person name="Angers B."/>
            <person name="Qian P.Y."/>
        </authorList>
    </citation>
    <scope>NUCLEOTIDE SEQUENCE</scope>
    <source>
        <strain evidence="10">R07B-5</strain>
    </source>
</reference>
<dbReference type="InterPro" id="IPR001579">
    <property type="entry name" value="Glyco_hydro_18_chit_AS"/>
</dbReference>
<feature type="region of interest" description="Disordered" evidence="6">
    <location>
        <begin position="832"/>
        <end position="901"/>
    </location>
</feature>
<dbReference type="GO" id="GO:0006032">
    <property type="term" value="P:chitin catabolic process"/>
    <property type="evidence" value="ECO:0007669"/>
    <property type="project" value="TreeGrafter"/>
</dbReference>
<gene>
    <name evidence="10" type="ORF">NP493_450g02003</name>
</gene>
<dbReference type="FunFam" id="3.20.20.80:FF:000007">
    <property type="entry name" value="Acidic mammalian chitinase"/>
    <property type="match status" value="2"/>
</dbReference>
<sequence>MKGTWTTFLWLCLSLLGWASSGDGKYVRVCYYTNWAQYRPAPAKFQPEDIDPTLCTHIIYAFAVVKSHVIKPYEWNDESQPWSKGMYERVIDLKQSNPELKVSLAVGGWNAGTDEMVKMLATPQARTEFVTTTVTFLRDRNFDGLDLDFEYPGSRGSPPEDKHRFTLLCQELYMAFSREATQSGKPRLLLTAAVAAGKDKIDPGYEVKELARYVDFFHLMTYDLHGAWELTTGHNSPLYQRASETGYQSYLNMNWAANYWVEKGVPRNKLVIGMASYARGFLVRDSNDCRVGASVKKASPPCKYTRTGGFIAYYEVCEKLSNSDTTRVWIEEQKVPYMHCGEEWYGYDDKESLRVKVQWLKKNEFAGWLLWTVDLDDFKGEFCGQGAYPLLKTLNEALLEGESDQLTLNAKRMHAGIAPPPPPVPQMSESRQESDLTSEPKTLTRPKSTTTGSKKYVRICYYTNWAQYRSPPAKFLPEDIDASLCTHLIYAFAVVKQHVIKPYEWNDESKPWRKGMYERVIDLKKSNPELKVSLAVGGWNAGTDEMVKMLSTRHTRTEFVTTTVTFLRDHNFDGLDLDFEYPGSRGSPPEDKHRFTLLCQELSAAFSREAAESGKPRLLLTAAVAAGKDKIDPGYEVKELARYLDYFNLMSYDLHGAWEDVTGHNSPLYGRATDVAEEAFLNMNWAANYWAEQGVPRHKLVIGMASYARGFLLRNRNDCQLGASIKKASPPGHYTRNGGFIAYYEVCEKLSTNDATRVWIEEQKVPYIHCGEEWYGYDDTESLRSKVQWLKKSGFAGWLMWTVDLDDFKGDFCGEGAYPLLKTLNDELLEGEAAEDDDMDEKVDDVDDEVDDVDDEVDDVDDKVDDMDDEVDNEDDEVDDVDDKVDDVDDSPPPFNQSVSTVRVCVHM</sequence>
<comment type="caution">
    <text evidence="10">The sequence shown here is derived from an EMBL/GenBank/DDBJ whole genome shotgun (WGS) entry which is preliminary data.</text>
</comment>
<dbReference type="EMBL" id="JAODUO010000448">
    <property type="protein sequence ID" value="KAK2180317.1"/>
    <property type="molecule type" value="Genomic_DNA"/>
</dbReference>
<dbReference type="GO" id="GO:0005576">
    <property type="term" value="C:extracellular region"/>
    <property type="evidence" value="ECO:0007669"/>
    <property type="project" value="TreeGrafter"/>
</dbReference>
<evidence type="ECO:0000259" key="8">
    <source>
        <dbReference type="PROSITE" id="PS50192"/>
    </source>
</evidence>
<dbReference type="PROSITE" id="PS51910">
    <property type="entry name" value="GH18_2"/>
    <property type="match status" value="2"/>
</dbReference>
<feature type="compositionally biased region" description="Acidic residues" evidence="6">
    <location>
        <begin position="832"/>
        <end position="890"/>
    </location>
</feature>
<evidence type="ECO:0000256" key="7">
    <source>
        <dbReference type="SAM" id="SignalP"/>
    </source>
</evidence>
<dbReference type="FunFam" id="3.10.50.10:FF:000001">
    <property type="entry name" value="Chitinase 3-like 1"/>
    <property type="match status" value="2"/>
</dbReference>
<dbReference type="PROSITE" id="PS50192">
    <property type="entry name" value="T_SNARE"/>
    <property type="match status" value="1"/>
</dbReference>
<dbReference type="GO" id="GO:0008061">
    <property type="term" value="F:chitin binding"/>
    <property type="evidence" value="ECO:0007669"/>
    <property type="project" value="InterPro"/>
</dbReference>
<evidence type="ECO:0000256" key="2">
    <source>
        <dbReference type="ARBA" id="ARBA00022801"/>
    </source>
</evidence>
<dbReference type="SUPFAM" id="SSF54556">
    <property type="entry name" value="Chitinase insertion domain"/>
    <property type="match status" value="2"/>
</dbReference>
<dbReference type="Gene3D" id="3.20.20.80">
    <property type="entry name" value="Glycosidases"/>
    <property type="match status" value="2"/>
</dbReference>
<dbReference type="InterPro" id="IPR000727">
    <property type="entry name" value="T_SNARE_dom"/>
</dbReference>
<protein>
    <recommendedName>
        <fullName evidence="12">Chitinase</fullName>
    </recommendedName>
</protein>